<dbReference type="PANTHER" id="PTHR43155:SF2">
    <property type="entry name" value="CYCLIC DI-GMP PHOSPHODIESTERASE PA4108"/>
    <property type="match status" value="1"/>
</dbReference>
<dbReference type="InterPro" id="IPR003607">
    <property type="entry name" value="HD/PDEase_dom"/>
</dbReference>
<reference evidence="1 2" key="1">
    <citation type="submission" date="2017-12" db="EMBL/GenBank/DDBJ databases">
        <title>Kangiella profundi FT102 completed genome.</title>
        <authorList>
            <person name="Xu J."/>
            <person name="Wang J."/>
            <person name="Lu Y."/>
        </authorList>
    </citation>
    <scope>NUCLEOTIDE SEQUENCE [LARGE SCALE GENOMIC DNA]</scope>
    <source>
        <strain evidence="1 2">FT102</strain>
    </source>
</reference>
<keyword evidence="2" id="KW-1185">Reference proteome</keyword>
<keyword evidence="1" id="KW-0378">Hydrolase</keyword>
<dbReference type="EMBL" id="CP025120">
    <property type="protein sequence ID" value="AUD77922.1"/>
    <property type="molecule type" value="Genomic_DNA"/>
</dbReference>
<dbReference type="RefSeq" id="WP_106645839.1">
    <property type="nucleotide sequence ID" value="NZ_BMGO01000001.1"/>
</dbReference>
<dbReference type="NCBIfam" id="TIGR00277">
    <property type="entry name" value="HDIG"/>
    <property type="match status" value="1"/>
</dbReference>
<dbReference type="Pfam" id="PF11871">
    <property type="entry name" value="DUF3391"/>
    <property type="match status" value="1"/>
</dbReference>
<protein>
    <submittedName>
        <fullName evidence="1">Phosphohydrolase</fullName>
    </submittedName>
</protein>
<dbReference type="Pfam" id="PF13487">
    <property type="entry name" value="HD_5"/>
    <property type="match status" value="1"/>
</dbReference>
<dbReference type="InterPro" id="IPR006675">
    <property type="entry name" value="HDIG_dom"/>
</dbReference>
<dbReference type="OrthoDB" id="9816273at2"/>
<dbReference type="CDD" id="cd00077">
    <property type="entry name" value="HDc"/>
    <property type="match status" value="1"/>
</dbReference>
<dbReference type="SUPFAM" id="SSF109604">
    <property type="entry name" value="HD-domain/PDEase-like"/>
    <property type="match status" value="1"/>
</dbReference>
<sequence length="437" mass="50228">MNILGLFGNKSSRLKREENQRPTSTKNKVVTEKVIEKRKIPASRLRVGMTVIELDRPWTDVPVMFQELKISSQNEVNLLQKYCQHVYIDAESYRTYYKTIVDFDNRKVIYPKLDLRPNEASQNLRQELKKVKSTFDRSYTHINQLMRDVQRDSQIDIEASKELVSQTVDSILRNETAMFWLSKIKHQDEYTSEHCVRVGILAIAFGKYLQLPRESLEVLGMCGMLHDVGKMKVPQEILNKPASLSPEEFDEVKKHTILGYDFLKKHGGIDEQICAVAMNHHERMNGEGYPHHAESQRLSLYDRIIAIVDSYDAMTSDRCYHKGIPASQALSVLYKEQTNHYDAELVQQFIQMVGIYPVGSLVQMNNGQLGIILSINEDHKLEPVVELLTDTHGNRIQPVATDLSRHPADSDGNILRIQRSLSDSDVDFCYESYLKAI</sequence>
<dbReference type="PROSITE" id="PS51832">
    <property type="entry name" value="HD_GYP"/>
    <property type="match status" value="1"/>
</dbReference>
<accession>A0A2K9AJX0</accession>
<dbReference type="Gene3D" id="1.10.3210.10">
    <property type="entry name" value="Hypothetical protein af1432"/>
    <property type="match status" value="1"/>
</dbReference>
<evidence type="ECO:0000313" key="2">
    <source>
        <dbReference type="Proteomes" id="UP000232693"/>
    </source>
</evidence>
<dbReference type="PANTHER" id="PTHR43155">
    <property type="entry name" value="CYCLIC DI-GMP PHOSPHODIESTERASE PA4108-RELATED"/>
    <property type="match status" value="1"/>
</dbReference>
<dbReference type="SMART" id="SM00471">
    <property type="entry name" value="HDc"/>
    <property type="match status" value="1"/>
</dbReference>
<gene>
    <name evidence="1" type="ORF">CW740_01175</name>
</gene>
<dbReference type="AlphaFoldDB" id="A0A2K9AJX0"/>
<evidence type="ECO:0000313" key="1">
    <source>
        <dbReference type="EMBL" id="AUD77922.1"/>
    </source>
</evidence>
<dbReference type="Proteomes" id="UP000232693">
    <property type="component" value="Chromosome"/>
</dbReference>
<proteinExistence type="predicted"/>
<dbReference type="InterPro" id="IPR037522">
    <property type="entry name" value="HD_GYP_dom"/>
</dbReference>
<dbReference type="InterPro" id="IPR021812">
    <property type="entry name" value="DUF3391"/>
</dbReference>
<dbReference type="KEGG" id="kpd:CW740_01175"/>
<dbReference type="GO" id="GO:0008081">
    <property type="term" value="F:phosphoric diester hydrolase activity"/>
    <property type="evidence" value="ECO:0007669"/>
    <property type="project" value="UniProtKB-ARBA"/>
</dbReference>
<organism evidence="1 2">
    <name type="scientific">Kangiella profundi</name>
    <dbReference type="NCBI Taxonomy" id="1561924"/>
    <lineage>
        <taxon>Bacteria</taxon>
        <taxon>Pseudomonadati</taxon>
        <taxon>Pseudomonadota</taxon>
        <taxon>Gammaproteobacteria</taxon>
        <taxon>Kangiellales</taxon>
        <taxon>Kangiellaceae</taxon>
        <taxon>Kangiella</taxon>
    </lineage>
</organism>
<name>A0A2K9AJX0_9GAMM</name>